<organism evidence="3 4">
    <name type="scientific">Sedimentitalea arenosa</name>
    <dbReference type="NCBI Taxonomy" id="2798803"/>
    <lineage>
        <taxon>Bacteria</taxon>
        <taxon>Pseudomonadati</taxon>
        <taxon>Pseudomonadota</taxon>
        <taxon>Alphaproteobacteria</taxon>
        <taxon>Rhodobacterales</taxon>
        <taxon>Paracoccaceae</taxon>
        <taxon>Sedimentitalea</taxon>
    </lineage>
</organism>
<dbReference type="Proteomes" id="UP000619079">
    <property type="component" value="Unassembled WGS sequence"/>
</dbReference>
<dbReference type="EMBL" id="JAELVR010000007">
    <property type="protein sequence ID" value="MBJ6372071.1"/>
    <property type="molecule type" value="Genomic_DNA"/>
</dbReference>
<dbReference type="PANTHER" id="PTHR13847:SF281">
    <property type="entry name" value="FAD DEPENDENT OXIDOREDUCTASE DOMAIN-CONTAINING PROTEIN"/>
    <property type="match status" value="1"/>
</dbReference>
<dbReference type="Gene3D" id="3.50.50.60">
    <property type="entry name" value="FAD/NAD(P)-binding domain"/>
    <property type="match status" value="1"/>
</dbReference>
<dbReference type="InterPro" id="IPR006076">
    <property type="entry name" value="FAD-dep_OxRdtase"/>
</dbReference>
<evidence type="ECO:0000313" key="4">
    <source>
        <dbReference type="Proteomes" id="UP000619079"/>
    </source>
</evidence>
<dbReference type="Gene3D" id="3.30.9.10">
    <property type="entry name" value="D-Amino Acid Oxidase, subunit A, domain 2"/>
    <property type="match status" value="1"/>
</dbReference>
<evidence type="ECO:0000259" key="2">
    <source>
        <dbReference type="Pfam" id="PF01266"/>
    </source>
</evidence>
<keyword evidence="4" id="KW-1185">Reference proteome</keyword>
<gene>
    <name evidence="3" type="ORF">JF290_11090</name>
</gene>
<accession>A0A8J7LZS5</accession>
<dbReference type="InterPro" id="IPR036188">
    <property type="entry name" value="FAD/NAD-bd_sf"/>
</dbReference>
<comment type="caution">
    <text evidence="3">The sequence shown here is derived from an EMBL/GenBank/DDBJ whole genome shotgun (WGS) entry which is preliminary data.</text>
</comment>
<dbReference type="RefSeq" id="WP_199024952.1">
    <property type="nucleotide sequence ID" value="NZ_JAELVR010000007.1"/>
</dbReference>
<evidence type="ECO:0000256" key="1">
    <source>
        <dbReference type="ARBA" id="ARBA00023002"/>
    </source>
</evidence>
<dbReference type="Pfam" id="PF01266">
    <property type="entry name" value="DAO"/>
    <property type="match status" value="1"/>
</dbReference>
<dbReference type="GO" id="GO:0005737">
    <property type="term" value="C:cytoplasm"/>
    <property type="evidence" value="ECO:0007669"/>
    <property type="project" value="TreeGrafter"/>
</dbReference>
<protein>
    <submittedName>
        <fullName evidence="3">FAD-binding oxidoreductase</fullName>
    </submittedName>
</protein>
<sequence>MKRIFSDFAYGAGPRQGCWWDETIDTPDWPVLQEAIRADVAIIGAGFTGVSAALHLAEAGLDVVVLEAETPGWGASGRNGGFCCLGGAKIDDETLRRTYGLEQARAYRHAEIEAVGLVADLIDRLEIEADTHSRGETQLAHRPSDMDRFRKEADALARETGQAPGLIEKSELAAHGLNGPFHGALTTPVGFGLNPRKYLFGLAAAAQAAGARLFRDSRVERLEQSAKGFTLTTPQGRLRAEKVLIATNGYSSDDMPDWLSGRYLPSQSNVLVTRPLTEDEIAAQGWSSDQMAYDTRNLLHYFRLMPDRRFLFGMRGGLMASPDAERRARRRTRQDFERMFPAWRDVPSPHQWSGMVCLARNRVPFVGPVPGLTGAFAGLAYHGNGVAMGSYSGKLLSELALSRRLELPYPDLMSSPMGRFPMGRLRRLIMPAAYLYFWLKDL</sequence>
<dbReference type="PANTHER" id="PTHR13847">
    <property type="entry name" value="SARCOSINE DEHYDROGENASE-RELATED"/>
    <property type="match status" value="1"/>
</dbReference>
<proteinExistence type="predicted"/>
<reference evidence="3" key="1">
    <citation type="submission" date="2020-12" db="EMBL/GenBank/DDBJ databases">
        <title>Sedimentitalea sp. nov., isolated from sand in Incheon.</title>
        <authorList>
            <person name="Kim W."/>
        </authorList>
    </citation>
    <scope>NUCLEOTIDE SEQUENCE</scope>
    <source>
        <strain evidence="3">CAU 1593</strain>
    </source>
</reference>
<dbReference type="GO" id="GO:0016491">
    <property type="term" value="F:oxidoreductase activity"/>
    <property type="evidence" value="ECO:0007669"/>
    <property type="project" value="UniProtKB-KW"/>
</dbReference>
<name>A0A8J7LZS5_9RHOB</name>
<evidence type="ECO:0000313" key="3">
    <source>
        <dbReference type="EMBL" id="MBJ6372071.1"/>
    </source>
</evidence>
<dbReference type="AlphaFoldDB" id="A0A8J7LZS5"/>
<dbReference type="SUPFAM" id="SSF51905">
    <property type="entry name" value="FAD/NAD(P)-binding domain"/>
    <property type="match status" value="1"/>
</dbReference>
<feature type="domain" description="FAD dependent oxidoreductase" evidence="2">
    <location>
        <begin position="39"/>
        <end position="399"/>
    </location>
</feature>
<keyword evidence="1" id="KW-0560">Oxidoreductase</keyword>